<dbReference type="InterPro" id="IPR047862">
    <property type="entry name" value="TSC22/BUN_CS"/>
</dbReference>
<feature type="compositionally biased region" description="Basic residues" evidence="10">
    <location>
        <begin position="32"/>
        <end position="52"/>
    </location>
</feature>
<keyword evidence="11" id="KW-1185">Reference proteome</keyword>
<keyword evidence="5" id="KW-0805">Transcription regulation</keyword>
<sequence length="277" mass="29520">APPPPGRHEPQAQRLPDHQRDQRGGGRAAAQRPRRRGSRRGSRRGGRSRFRVVRLAQGPGEPYRRGRWTCFDFYEREREAERAAAAAAAAAAARGRGGGAAAARLPHSLDSRLEPPPPPPSGAAPPRGPLPPPGAALTRSLGAAEPGPALHRRPGPPRRPPAPRRQPRPLPRGPDGLGARLSLARSMFAMGAAPDGDDDGSAGSGMIAIDNKIEQAMDLVKSHLLLAVREEVEVLREQIKELSERNAALERENGLLRALASPAQLARLGPRPRGPPA</sequence>
<evidence type="ECO:0000256" key="8">
    <source>
        <dbReference type="ARBA" id="ARBA00039911"/>
    </source>
</evidence>
<gene>
    <name evidence="12" type="primary">TSC22D4</name>
</gene>
<dbReference type="GeneID" id="136995207"/>
<evidence type="ECO:0000256" key="5">
    <source>
        <dbReference type="ARBA" id="ARBA00023015"/>
    </source>
</evidence>
<dbReference type="Proteomes" id="UP001652627">
    <property type="component" value="Chromosome 40"/>
</dbReference>
<evidence type="ECO:0000256" key="3">
    <source>
        <dbReference type="ARBA" id="ARBA00007908"/>
    </source>
</evidence>
<feature type="compositionally biased region" description="Pro residues" evidence="10">
    <location>
        <begin position="114"/>
        <end position="134"/>
    </location>
</feature>
<dbReference type="Pfam" id="PF01166">
    <property type="entry name" value="TSC22"/>
    <property type="match status" value="1"/>
</dbReference>
<evidence type="ECO:0000313" key="12">
    <source>
        <dbReference type="RefSeq" id="XP_067171127.1"/>
    </source>
</evidence>
<feature type="compositionally biased region" description="Basic and acidic residues" evidence="10">
    <location>
        <begin position="1"/>
        <end position="24"/>
    </location>
</feature>
<feature type="region of interest" description="Disordered" evidence="10">
    <location>
        <begin position="79"/>
        <end position="183"/>
    </location>
</feature>
<evidence type="ECO:0000256" key="2">
    <source>
        <dbReference type="ARBA" id="ARBA00004496"/>
    </source>
</evidence>
<name>A0ABM4G1P5_9AVES</name>
<comment type="similarity">
    <text evidence="3">Belongs to the TSC-22/Dip/Bun family.</text>
</comment>
<evidence type="ECO:0000256" key="1">
    <source>
        <dbReference type="ARBA" id="ARBA00004123"/>
    </source>
</evidence>
<dbReference type="CDD" id="cd21941">
    <property type="entry name" value="ZIP_TSC22D4"/>
    <property type="match status" value="1"/>
</dbReference>
<proteinExistence type="inferred from homology"/>
<dbReference type="PROSITE" id="PS01289">
    <property type="entry name" value="TSC22"/>
    <property type="match status" value="1"/>
</dbReference>
<evidence type="ECO:0000256" key="4">
    <source>
        <dbReference type="ARBA" id="ARBA00022490"/>
    </source>
</evidence>
<feature type="compositionally biased region" description="Basic residues" evidence="10">
    <location>
        <begin position="150"/>
        <end position="167"/>
    </location>
</feature>
<protein>
    <recommendedName>
        <fullName evidence="8">TSC22 domain family protein 1</fullName>
    </recommendedName>
</protein>
<feature type="non-terminal residue" evidence="12">
    <location>
        <position position="1"/>
    </location>
</feature>
<dbReference type="Gene3D" id="1.20.5.490">
    <property type="entry name" value="Single helix bin"/>
    <property type="match status" value="1"/>
</dbReference>
<keyword evidence="9" id="KW-0175">Coiled coil</keyword>
<keyword evidence="6" id="KW-0804">Transcription</keyword>
<feature type="coiled-coil region" evidence="9">
    <location>
        <begin position="225"/>
        <end position="259"/>
    </location>
</feature>
<evidence type="ECO:0000256" key="7">
    <source>
        <dbReference type="ARBA" id="ARBA00023242"/>
    </source>
</evidence>
<evidence type="ECO:0000256" key="6">
    <source>
        <dbReference type="ARBA" id="ARBA00023163"/>
    </source>
</evidence>
<dbReference type="PANTHER" id="PTHR46745">
    <property type="entry name" value="TSC22 DOMAIN FAMILY PROTEIN 1"/>
    <property type="match status" value="1"/>
</dbReference>
<keyword evidence="7" id="KW-0539">Nucleus</keyword>
<reference evidence="12" key="1">
    <citation type="submission" date="2025-08" db="UniProtKB">
        <authorList>
            <consortium name="RefSeq"/>
        </authorList>
    </citation>
    <scope>IDENTIFICATION</scope>
    <source>
        <tissue evidence="12">Blood</tissue>
    </source>
</reference>
<accession>A0ABM4G1P5</accession>
<evidence type="ECO:0000313" key="11">
    <source>
        <dbReference type="Proteomes" id="UP001652627"/>
    </source>
</evidence>
<evidence type="ECO:0000256" key="10">
    <source>
        <dbReference type="SAM" id="MobiDB-lite"/>
    </source>
</evidence>
<dbReference type="PANTHER" id="PTHR46745:SF1">
    <property type="entry name" value="TSC22 DOMAIN FAMILY PROTEIN 1"/>
    <property type="match status" value="1"/>
</dbReference>
<dbReference type="InterPro" id="IPR000580">
    <property type="entry name" value="TSC22/Bun"/>
</dbReference>
<feature type="compositionally biased region" description="Low complexity" evidence="10">
    <location>
        <begin position="83"/>
        <end position="94"/>
    </location>
</feature>
<organism evidence="11 12">
    <name type="scientific">Apteryx mantelli</name>
    <name type="common">North Island brown kiwi</name>
    <dbReference type="NCBI Taxonomy" id="2696672"/>
    <lineage>
        <taxon>Eukaryota</taxon>
        <taxon>Metazoa</taxon>
        <taxon>Chordata</taxon>
        <taxon>Craniata</taxon>
        <taxon>Vertebrata</taxon>
        <taxon>Euteleostomi</taxon>
        <taxon>Archelosauria</taxon>
        <taxon>Archosauria</taxon>
        <taxon>Dinosauria</taxon>
        <taxon>Saurischia</taxon>
        <taxon>Theropoda</taxon>
        <taxon>Coelurosauria</taxon>
        <taxon>Aves</taxon>
        <taxon>Palaeognathae</taxon>
        <taxon>Apterygiformes</taxon>
        <taxon>Apterygidae</taxon>
        <taxon>Apteryx</taxon>
    </lineage>
</organism>
<evidence type="ECO:0000256" key="9">
    <source>
        <dbReference type="SAM" id="Coils"/>
    </source>
</evidence>
<feature type="region of interest" description="Disordered" evidence="10">
    <location>
        <begin position="1"/>
        <end position="67"/>
    </location>
</feature>
<comment type="subcellular location">
    <subcellularLocation>
        <location evidence="2">Cytoplasm</location>
    </subcellularLocation>
    <subcellularLocation>
        <location evidence="1">Nucleus</location>
    </subcellularLocation>
</comment>
<dbReference type="SUPFAM" id="SSF58026">
    <property type="entry name" value="Delta-sleep-inducing peptide immunoreactive peptide"/>
    <property type="match status" value="1"/>
</dbReference>
<dbReference type="RefSeq" id="XP_067171127.1">
    <property type="nucleotide sequence ID" value="XM_067315026.1"/>
</dbReference>
<keyword evidence="4" id="KW-0963">Cytoplasm</keyword>